<proteinExistence type="predicted"/>
<name>A0A5J5C9J0_9PERO</name>
<comment type="caution">
    <text evidence="2">The sequence shown here is derived from an EMBL/GenBank/DDBJ whole genome shotgun (WGS) entry which is preliminary data.</text>
</comment>
<evidence type="ECO:0000313" key="3">
    <source>
        <dbReference type="Proteomes" id="UP000327493"/>
    </source>
</evidence>
<gene>
    <name evidence="2" type="ORF">FQN60_007899</name>
</gene>
<dbReference type="AlphaFoldDB" id="A0A5J5C9J0"/>
<dbReference type="EMBL" id="VOFY01001828">
    <property type="protein sequence ID" value="KAA8577873.1"/>
    <property type="molecule type" value="Genomic_DNA"/>
</dbReference>
<feature type="non-terminal residue" evidence="2">
    <location>
        <position position="240"/>
    </location>
</feature>
<accession>A0A5J5C9J0</accession>
<dbReference type="Proteomes" id="UP000327493">
    <property type="component" value="Unassembled WGS sequence"/>
</dbReference>
<protein>
    <submittedName>
        <fullName evidence="2">Uncharacterized protein</fullName>
    </submittedName>
</protein>
<evidence type="ECO:0000313" key="2">
    <source>
        <dbReference type="EMBL" id="KAA8577873.1"/>
    </source>
</evidence>
<organism evidence="2 3">
    <name type="scientific">Etheostoma spectabile</name>
    <name type="common">orangethroat darter</name>
    <dbReference type="NCBI Taxonomy" id="54343"/>
    <lineage>
        <taxon>Eukaryota</taxon>
        <taxon>Metazoa</taxon>
        <taxon>Chordata</taxon>
        <taxon>Craniata</taxon>
        <taxon>Vertebrata</taxon>
        <taxon>Euteleostomi</taxon>
        <taxon>Actinopterygii</taxon>
        <taxon>Neopterygii</taxon>
        <taxon>Teleostei</taxon>
        <taxon>Neoteleostei</taxon>
        <taxon>Acanthomorphata</taxon>
        <taxon>Eupercaria</taxon>
        <taxon>Perciformes</taxon>
        <taxon>Percoidei</taxon>
        <taxon>Percidae</taxon>
        <taxon>Etheostomatinae</taxon>
        <taxon>Etheostoma</taxon>
    </lineage>
</organism>
<reference evidence="2 3" key="1">
    <citation type="submission" date="2019-08" db="EMBL/GenBank/DDBJ databases">
        <title>A chromosome-level genome assembly, high-density linkage maps, and genome scans reveal the genomic architecture of hybrid incompatibilities underlying speciation via character displacement in darters (Percidae: Etheostominae).</title>
        <authorList>
            <person name="Moran R.L."/>
            <person name="Catchen J.M."/>
            <person name="Fuller R.C."/>
        </authorList>
    </citation>
    <scope>NUCLEOTIDE SEQUENCE [LARGE SCALE GENOMIC DNA]</scope>
    <source>
        <strain evidence="2">EspeVRDwgs_2016</strain>
        <tissue evidence="2">Muscle</tissue>
    </source>
</reference>
<feature type="region of interest" description="Disordered" evidence="1">
    <location>
        <begin position="193"/>
        <end position="240"/>
    </location>
</feature>
<keyword evidence="3" id="KW-1185">Reference proteome</keyword>
<sequence length="240" mass="27443">MAVAQIKIAELMKTVSCNGEQVEEHVKFLGYIMGYMSMLTGHRSVVLTNMKKEHVRNSAKWNQGRRFQVLVDDHKTTKSFGQAAFSVKSEEFNWLDFLTKGMCCTPGQECEFVFHTANGKQIQKPLGFLHAAWVDAGMKGNASKHLSETERKQVAKEMCHEPSTAERFYVALPDKIPGYKTRRLRLKALENALNDDDDIETSSSGEEPQDDDQTESDSSLSEEKLRTWQRKKRSNYWGWP</sequence>
<evidence type="ECO:0000256" key="1">
    <source>
        <dbReference type="SAM" id="MobiDB-lite"/>
    </source>
</evidence>